<name>A0A6C0FAR3_9ZZZZ</name>
<dbReference type="InterPro" id="IPR010300">
    <property type="entry name" value="CDO_1"/>
</dbReference>
<protein>
    <recommendedName>
        <fullName evidence="3">Cysteine dioxygenase</fullName>
    </recommendedName>
</protein>
<sequence>MNLIQRVKIANAYTKYTLGLSNLALIRWEPKCSTEIHDHGGKDCDFIVLNGSLQEARYKDKYLGALYSSRCVEPLMKTTMKKTDGYHQMFNFDDWVKYSIHKYYD</sequence>
<evidence type="ECO:0008006" key="3">
    <source>
        <dbReference type="Google" id="ProtNLM"/>
    </source>
</evidence>
<dbReference type="GO" id="GO:0005506">
    <property type="term" value="F:iron ion binding"/>
    <property type="evidence" value="ECO:0007669"/>
    <property type="project" value="InterPro"/>
</dbReference>
<accession>A0A6C0FAR3</accession>
<dbReference type="InterPro" id="IPR014710">
    <property type="entry name" value="RmlC-like_jellyroll"/>
</dbReference>
<dbReference type="GO" id="GO:0016702">
    <property type="term" value="F:oxidoreductase activity, acting on single donors with incorporation of molecular oxygen, incorporation of two atoms of oxygen"/>
    <property type="evidence" value="ECO:0007669"/>
    <property type="project" value="InterPro"/>
</dbReference>
<comment type="similarity">
    <text evidence="1">Belongs to the cysteine dioxygenase family.</text>
</comment>
<dbReference type="InterPro" id="IPR011051">
    <property type="entry name" value="RmlC_Cupin_sf"/>
</dbReference>
<dbReference type="AlphaFoldDB" id="A0A6C0FAR3"/>
<organism evidence="2">
    <name type="scientific">viral metagenome</name>
    <dbReference type="NCBI Taxonomy" id="1070528"/>
    <lineage>
        <taxon>unclassified sequences</taxon>
        <taxon>metagenomes</taxon>
        <taxon>organismal metagenomes</taxon>
    </lineage>
</organism>
<dbReference type="SUPFAM" id="SSF51182">
    <property type="entry name" value="RmlC-like cupins"/>
    <property type="match status" value="1"/>
</dbReference>
<dbReference type="Pfam" id="PF05995">
    <property type="entry name" value="CDO_I"/>
    <property type="match status" value="1"/>
</dbReference>
<proteinExistence type="inferred from homology"/>
<evidence type="ECO:0000256" key="1">
    <source>
        <dbReference type="ARBA" id="ARBA00006622"/>
    </source>
</evidence>
<reference evidence="2" key="1">
    <citation type="journal article" date="2020" name="Nature">
        <title>Giant virus diversity and host interactions through global metagenomics.</title>
        <authorList>
            <person name="Schulz F."/>
            <person name="Roux S."/>
            <person name="Paez-Espino D."/>
            <person name="Jungbluth S."/>
            <person name="Walsh D.A."/>
            <person name="Denef V.J."/>
            <person name="McMahon K.D."/>
            <person name="Konstantinidis K.T."/>
            <person name="Eloe-Fadrosh E.A."/>
            <person name="Kyrpides N.C."/>
            <person name="Woyke T."/>
        </authorList>
    </citation>
    <scope>NUCLEOTIDE SEQUENCE</scope>
    <source>
        <strain evidence="2">GVMAG-S-ERX556126-94</strain>
    </source>
</reference>
<dbReference type="Gene3D" id="2.60.120.10">
    <property type="entry name" value="Jelly Rolls"/>
    <property type="match status" value="1"/>
</dbReference>
<evidence type="ECO:0000313" key="2">
    <source>
        <dbReference type="EMBL" id="QHT38947.1"/>
    </source>
</evidence>
<dbReference type="EMBL" id="MN738838">
    <property type="protein sequence ID" value="QHT38947.1"/>
    <property type="molecule type" value="Genomic_DNA"/>
</dbReference>